<organism evidence="4 5">
    <name type="scientific">Fusobacterium ulcerans</name>
    <dbReference type="NCBI Taxonomy" id="861"/>
    <lineage>
        <taxon>Bacteria</taxon>
        <taxon>Fusobacteriati</taxon>
        <taxon>Fusobacteriota</taxon>
        <taxon>Fusobacteriia</taxon>
        <taxon>Fusobacteriales</taxon>
        <taxon>Fusobacteriaceae</taxon>
        <taxon>Fusobacterium</taxon>
    </lineage>
</organism>
<accession>A0AAX2JC44</accession>
<keyword evidence="1" id="KW-0805">Transcription regulation</keyword>
<feature type="domain" description="PRD" evidence="3">
    <location>
        <begin position="274"/>
        <end position="377"/>
    </location>
</feature>
<dbReference type="GO" id="GO:0006355">
    <property type="term" value="P:regulation of DNA-templated transcription"/>
    <property type="evidence" value="ECO:0007669"/>
    <property type="project" value="InterPro"/>
</dbReference>
<evidence type="ECO:0000256" key="1">
    <source>
        <dbReference type="ARBA" id="ARBA00023015"/>
    </source>
</evidence>
<proteinExistence type="predicted"/>
<dbReference type="Proteomes" id="UP000249008">
    <property type="component" value="Chromosome 1"/>
</dbReference>
<reference evidence="4 5" key="1">
    <citation type="submission" date="2018-06" db="EMBL/GenBank/DDBJ databases">
        <authorList>
            <consortium name="Pathogen Informatics"/>
            <person name="Doyle S."/>
        </authorList>
    </citation>
    <scope>NUCLEOTIDE SEQUENCE [LARGE SCALE GENOMIC DNA]</scope>
    <source>
        <strain evidence="4 5">NCTC12112</strain>
    </source>
</reference>
<dbReference type="PANTHER" id="PTHR30185:SF18">
    <property type="entry name" value="TRANSCRIPTIONAL REGULATOR MTLR"/>
    <property type="match status" value="1"/>
</dbReference>
<dbReference type="RefSeq" id="WP_005981968.1">
    <property type="nucleotide sequence ID" value="NZ_CABKNW010000005.1"/>
</dbReference>
<name>A0AAX2JC44_9FUSO</name>
<dbReference type="InterPro" id="IPR011608">
    <property type="entry name" value="PRD"/>
</dbReference>
<sequence>MLNGKNLNILELLFQNKYTVEDLSSVLNLNSRTIRYNIKDINTVLNKCNLNGILKNKDKYFLEKKEMPKIKKLISEFSSLTFIDRRDYLITKLLIDDKIILSHESRILDVTRRTLNYDLVEIKKFLIPYSITVEVIHGKGITLHGDERHQKILLLSFLAKFISKGKKLKNVFKELLYSIVTEEELNEYILKGNRLLKKADKNIQTYSFYTMVAVFVDSHLKRKEFEDNYIYQHSSQGYYEYFNIVREFIKGNIELSNFSVHVLTLILTGVYSSDLDENLHRYIEDFLKELNERSNKELNLTEEFINKISSVIKISIYKSKFNIVQKNLDFTDIPKYCSKIFNTIHELVPKYFMEFVMEDYILLAIIIQENIEKEKYAESKPKRILVVDNTFEQRATEAVIKKLQCTYKIEIVEVIPDYRIEYFLSENEDIDLIISLANLDDEPHGIPVLKIYLSDFWNGINVLDEFNIPKKY</sequence>
<evidence type="ECO:0000256" key="2">
    <source>
        <dbReference type="ARBA" id="ARBA00023163"/>
    </source>
</evidence>
<dbReference type="GeneID" id="78453290"/>
<dbReference type="PROSITE" id="PS51372">
    <property type="entry name" value="PRD_2"/>
    <property type="match status" value="1"/>
</dbReference>
<dbReference type="InterPro" id="IPR050661">
    <property type="entry name" value="BglG_antiterminators"/>
</dbReference>
<evidence type="ECO:0000313" key="5">
    <source>
        <dbReference type="Proteomes" id="UP000249008"/>
    </source>
</evidence>
<gene>
    <name evidence="4" type="primary">licR_1</name>
    <name evidence="4" type="ORF">NCTC12112_01993</name>
</gene>
<dbReference type="AlphaFoldDB" id="A0AAX2JC44"/>
<evidence type="ECO:0000313" key="4">
    <source>
        <dbReference type="EMBL" id="SQJ06673.1"/>
    </source>
</evidence>
<dbReference type="KEGG" id="ful:C4N20_00610"/>
<protein>
    <submittedName>
        <fullName evidence="4">Probable licABCH operon regulator</fullName>
    </submittedName>
</protein>
<dbReference type="PANTHER" id="PTHR30185">
    <property type="entry name" value="CRYPTIC BETA-GLUCOSIDE BGL OPERON ANTITERMINATOR"/>
    <property type="match status" value="1"/>
</dbReference>
<keyword evidence="2" id="KW-0804">Transcription</keyword>
<evidence type="ECO:0000259" key="3">
    <source>
        <dbReference type="PROSITE" id="PS51372"/>
    </source>
</evidence>
<dbReference type="EMBL" id="LS483487">
    <property type="protein sequence ID" value="SQJ06673.1"/>
    <property type="molecule type" value="Genomic_DNA"/>
</dbReference>